<gene>
    <name evidence="2" type="ORF">LTR62_006865</name>
</gene>
<accession>A0AAN7TCH1</accession>
<dbReference type="Proteomes" id="UP001310890">
    <property type="component" value="Unassembled WGS sequence"/>
</dbReference>
<comment type="caution">
    <text evidence="2">The sequence shown here is derived from an EMBL/GenBank/DDBJ whole genome shotgun (WGS) entry which is preliminary data.</text>
</comment>
<sequence>MKPGTLSVSRLQAFTGLNIHAVKLQRHLPLSVCSLRTLVADYGKQYSSLADNNGRASSTDHQQAKHWLRALLRECTYLPDAHLRQYMRKHVIARFESYRFKIWKHRDDANFQERMQAKVHEARSGIGLLRRANEGERKPLLKILLMAYGRIGKRRHELMLPLMPVATAREAETNTQSGADSGLQSPLNIDGMSTNVESKPGPSATEVNKGAWKAYAPDFTPQFRALLQSQIQTPPPHLTRPMLRRLSPRLEERNAWHRPMPLVRVKNQTKDWYADVLERAHPPLPKPEWQRLFELATGRRKETFVRRRPPVGLAQSSALSTIVQYGKPVERMVFGNRDAHQLTPRYMRRLWSQVFAQCPVMDWDSKKEQWTVKWGQQASRDHDLNVTTTSVATTNAVP</sequence>
<evidence type="ECO:0000259" key="1">
    <source>
        <dbReference type="Pfam" id="PF20263"/>
    </source>
</evidence>
<protein>
    <recommendedName>
        <fullName evidence="1">LYR motif-containing protein Cup1-like N-terminal domain-containing protein</fullName>
    </recommendedName>
</protein>
<dbReference type="Pfam" id="PF20263">
    <property type="entry name" value="LYRM2-like"/>
    <property type="match status" value="1"/>
</dbReference>
<feature type="domain" description="LYR motif-containing protein Cup1-like N-terminal" evidence="1">
    <location>
        <begin position="68"/>
        <end position="159"/>
    </location>
</feature>
<dbReference type="EMBL" id="JAVRRL010000061">
    <property type="protein sequence ID" value="KAK5109628.1"/>
    <property type="molecule type" value="Genomic_DNA"/>
</dbReference>
<dbReference type="CDD" id="cd20273">
    <property type="entry name" value="Complex1_LYR_unchar"/>
    <property type="match status" value="1"/>
</dbReference>
<proteinExistence type="predicted"/>
<name>A0AAN7TCH1_9PEZI</name>
<organism evidence="2 3">
    <name type="scientific">Meristemomyces frigidus</name>
    <dbReference type="NCBI Taxonomy" id="1508187"/>
    <lineage>
        <taxon>Eukaryota</taxon>
        <taxon>Fungi</taxon>
        <taxon>Dikarya</taxon>
        <taxon>Ascomycota</taxon>
        <taxon>Pezizomycotina</taxon>
        <taxon>Dothideomycetes</taxon>
        <taxon>Dothideomycetidae</taxon>
        <taxon>Mycosphaerellales</taxon>
        <taxon>Teratosphaeriaceae</taxon>
        <taxon>Meristemomyces</taxon>
    </lineage>
</organism>
<evidence type="ECO:0000313" key="2">
    <source>
        <dbReference type="EMBL" id="KAK5109628.1"/>
    </source>
</evidence>
<dbReference type="AlphaFoldDB" id="A0AAN7TCH1"/>
<reference evidence="2" key="1">
    <citation type="submission" date="2023-08" db="EMBL/GenBank/DDBJ databases">
        <title>Black Yeasts Isolated from many extreme environments.</title>
        <authorList>
            <person name="Coleine C."/>
            <person name="Stajich J.E."/>
            <person name="Selbmann L."/>
        </authorList>
    </citation>
    <scope>NUCLEOTIDE SEQUENCE</scope>
    <source>
        <strain evidence="2">CCFEE 5401</strain>
    </source>
</reference>
<dbReference type="InterPro" id="IPR046896">
    <property type="entry name" value="Cup1-like_N"/>
</dbReference>
<evidence type="ECO:0000313" key="3">
    <source>
        <dbReference type="Proteomes" id="UP001310890"/>
    </source>
</evidence>